<feature type="transmembrane region" description="Helical" evidence="1">
    <location>
        <begin position="27"/>
        <end position="53"/>
    </location>
</feature>
<keyword evidence="1" id="KW-0812">Transmembrane</keyword>
<keyword evidence="3" id="KW-1185">Reference proteome</keyword>
<dbReference type="HOGENOM" id="CLU_135453_0_0_10"/>
<name>G2PR82_ALLRU</name>
<accession>G2PR82</accession>
<gene>
    <name evidence="2" type="ordered locus">Murru_0207</name>
</gene>
<feature type="transmembrane region" description="Helical" evidence="1">
    <location>
        <begin position="121"/>
        <end position="141"/>
    </location>
</feature>
<keyword evidence="1" id="KW-1133">Transmembrane helix</keyword>
<dbReference type="eggNOG" id="ENOG5032TV2">
    <property type="taxonomic scope" value="Bacteria"/>
</dbReference>
<sequence length="147" mass="16706">MVVWGTKDQRNLQKCITMKTKRVIRSITLTGLILFTTITLFLSASILLDIFGIREQQGYYVPLVIWSNFLSGCLYTLSLIGLFSHKRWSIIPMMLALFILVGAFFGLFSHILNGGQFEDKTIIALFLRIVLTLFFALGTYVSTKTQL</sequence>
<keyword evidence="1" id="KW-0472">Membrane</keyword>
<reference evidence="3" key="1">
    <citation type="submission" date="2011-08" db="EMBL/GenBank/DDBJ databases">
        <title>The complete genome of Muricauda ruestringensis DSM 13258.</title>
        <authorList>
            <person name="Lucas S."/>
            <person name="Han J."/>
            <person name="Lapidus A."/>
            <person name="Bruce D."/>
            <person name="Goodwin L."/>
            <person name="Pitluck S."/>
            <person name="Peters L."/>
            <person name="Kyrpides N."/>
            <person name="Mavromatis K."/>
            <person name="Ivanova N."/>
            <person name="Ovchinnikova G."/>
            <person name="Teshima H."/>
            <person name="Detter J.C."/>
            <person name="Tapia R."/>
            <person name="Han C."/>
            <person name="Land M."/>
            <person name="Hauser L."/>
            <person name="Markowitz V."/>
            <person name="Cheng J.-F."/>
            <person name="Hugenholtz P."/>
            <person name="Woyke T."/>
            <person name="Wu D."/>
            <person name="Spring S."/>
            <person name="Schroeder M."/>
            <person name="Brambilla E."/>
            <person name="Klenk H.-P."/>
            <person name="Eisen J.A."/>
        </authorList>
    </citation>
    <scope>NUCLEOTIDE SEQUENCE [LARGE SCALE GENOMIC DNA]</scope>
    <source>
        <strain evidence="3">DSM 13258 / LMG 19739 / B1</strain>
    </source>
</reference>
<protein>
    <submittedName>
        <fullName evidence="2">Uncharacterized protein</fullName>
    </submittedName>
</protein>
<dbReference type="EMBL" id="CP002999">
    <property type="protein sequence ID" value="AEM69263.1"/>
    <property type="molecule type" value="Genomic_DNA"/>
</dbReference>
<proteinExistence type="predicted"/>
<organism evidence="2 3">
    <name type="scientific">Allomuricauda ruestringensis (strain DSM 13258 / CIP 107369 / LMG 19739 / B1)</name>
    <name type="common">Muricauda ruestringensis</name>
    <dbReference type="NCBI Taxonomy" id="886377"/>
    <lineage>
        <taxon>Bacteria</taxon>
        <taxon>Pseudomonadati</taxon>
        <taxon>Bacteroidota</taxon>
        <taxon>Flavobacteriia</taxon>
        <taxon>Flavobacteriales</taxon>
        <taxon>Flavobacteriaceae</taxon>
        <taxon>Flagellimonas</taxon>
    </lineage>
</organism>
<feature type="transmembrane region" description="Helical" evidence="1">
    <location>
        <begin position="59"/>
        <end position="83"/>
    </location>
</feature>
<evidence type="ECO:0000313" key="3">
    <source>
        <dbReference type="Proteomes" id="UP000008908"/>
    </source>
</evidence>
<feature type="transmembrane region" description="Helical" evidence="1">
    <location>
        <begin position="90"/>
        <end position="109"/>
    </location>
</feature>
<dbReference type="STRING" id="886377.Murru_0207"/>
<dbReference type="AlphaFoldDB" id="G2PR82"/>
<evidence type="ECO:0000256" key="1">
    <source>
        <dbReference type="SAM" id="Phobius"/>
    </source>
</evidence>
<evidence type="ECO:0000313" key="2">
    <source>
        <dbReference type="EMBL" id="AEM69263.1"/>
    </source>
</evidence>
<dbReference type="Proteomes" id="UP000008908">
    <property type="component" value="Chromosome"/>
</dbReference>
<dbReference type="KEGG" id="mrs:Murru_0207"/>
<reference evidence="2 3" key="2">
    <citation type="journal article" date="2012" name="Stand. Genomic Sci.">
        <title>Complete genome sequence of the facultatively anaerobic, appendaged bacterium Muricauda ruestringensis type strain (B1(T)).</title>
        <authorList>
            <person name="Huntemann M."/>
            <person name="Teshima H."/>
            <person name="Lapidus A."/>
            <person name="Nolan M."/>
            <person name="Lucas S."/>
            <person name="Hammon N."/>
            <person name="Deshpande S."/>
            <person name="Cheng J.F."/>
            <person name="Tapia R."/>
            <person name="Goodwin L.A."/>
            <person name="Pitluck S."/>
            <person name="Liolios K."/>
            <person name="Pagani I."/>
            <person name="Ivanova N."/>
            <person name="Mavromatis K."/>
            <person name="Mikhailova N."/>
            <person name="Pati A."/>
            <person name="Chen A."/>
            <person name="Palaniappan K."/>
            <person name="Land M."/>
            <person name="Hauser L."/>
            <person name="Pan C."/>
            <person name="Brambilla E.M."/>
            <person name="Rohde M."/>
            <person name="Spring S."/>
            <person name="Goker M."/>
            <person name="Detter J.C."/>
            <person name="Bristow J."/>
            <person name="Eisen J.A."/>
            <person name="Markowitz V."/>
            <person name="Hugenholtz P."/>
            <person name="Kyrpides N.C."/>
            <person name="Klenk H.P."/>
            <person name="Woyke T."/>
        </authorList>
    </citation>
    <scope>NUCLEOTIDE SEQUENCE [LARGE SCALE GENOMIC DNA]</scope>
    <source>
        <strain evidence="3">DSM 13258 / LMG 19739 / B1</strain>
    </source>
</reference>